<dbReference type="PANTHER" id="PTHR15071:SF0">
    <property type="entry name" value="MANNOSE 6-PHOSPHATE RECEPTOR-LIKE PROTEIN 1"/>
    <property type="match status" value="1"/>
</dbReference>
<dbReference type="EMBL" id="LUGG01000020">
    <property type="protein sequence ID" value="OBZ68375.1"/>
    <property type="molecule type" value="Genomic_DNA"/>
</dbReference>
<feature type="domain" description="MRH" evidence="11">
    <location>
        <begin position="80"/>
        <end position="213"/>
    </location>
</feature>
<dbReference type="OMA" id="CSFFIEW"/>
<organism evidence="12 13">
    <name type="scientific">Grifola frondosa</name>
    <name type="common">Maitake</name>
    <name type="synonym">Polyporus frondosus</name>
    <dbReference type="NCBI Taxonomy" id="5627"/>
    <lineage>
        <taxon>Eukaryota</taxon>
        <taxon>Fungi</taxon>
        <taxon>Dikarya</taxon>
        <taxon>Basidiomycota</taxon>
        <taxon>Agaricomycotina</taxon>
        <taxon>Agaricomycetes</taxon>
        <taxon>Polyporales</taxon>
        <taxon>Grifolaceae</taxon>
        <taxon>Grifola</taxon>
    </lineage>
</organism>
<dbReference type="InterPro" id="IPR009011">
    <property type="entry name" value="Man6P_isomerase_rcpt-bd_dom_sf"/>
</dbReference>
<evidence type="ECO:0000256" key="2">
    <source>
        <dbReference type="ARBA" id="ARBA00022448"/>
    </source>
</evidence>
<accession>A0A1C7LU70</accession>
<dbReference type="PROSITE" id="PS51914">
    <property type="entry name" value="MRH"/>
    <property type="match status" value="1"/>
</dbReference>
<evidence type="ECO:0000256" key="5">
    <source>
        <dbReference type="ARBA" id="ARBA00022989"/>
    </source>
</evidence>
<feature type="compositionally biased region" description="Low complexity" evidence="9">
    <location>
        <begin position="289"/>
        <end position="306"/>
    </location>
</feature>
<dbReference type="AlphaFoldDB" id="A0A1C7LU70"/>
<dbReference type="GO" id="GO:0010008">
    <property type="term" value="C:endosome membrane"/>
    <property type="evidence" value="ECO:0007669"/>
    <property type="project" value="UniProtKB-SubCell"/>
</dbReference>
<evidence type="ECO:0000256" key="8">
    <source>
        <dbReference type="ARBA" id="ARBA00023180"/>
    </source>
</evidence>
<keyword evidence="8" id="KW-0325">Glycoprotein</keyword>
<dbReference type="SUPFAM" id="SSF50911">
    <property type="entry name" value="Mannose 6-phosphate receptor domain"/>
    <property type="match status" value="1"/>
</dbReference>
<keyword evidence="3 10" id="KW-0812">Transmembrane</keyword>
<evidence type="ECO:0000256" key="3">
    <source>
        <dbReference type="ARBA" id="ARBA00022692"/>
    </source>
</evidence>
<sequence length="364" mass="40118">MRVERIFRRRLVPVLVGFSGLGLRDRGLGETTASRQGWGGYFRPLSSSFVGFDAVGDKRTDFIQLITIRQQQLARAVTQTDCSASSKDYEFMSPAGNKFVLNVCKPVSEDTWALKVDKPGDVAGFTRRARGDFSIGDANTTLVVRDGNPVLTMTEGSNCPNAGDMKASTAIRFICDTSVFAAGKPQLVATLPPDEDTACAFFIEWRTHVACPTHEKTASWGFFSILALIIAIIFILYMIVGILYNRYVLELRGFDQIPRYSFFSFSDTVALVRGFVDRVRERSSDAWHSRSGSMGNWGNSSSWGSRSGRGYHGLAASRDEETAIMAGPPGFLDEQDDEEMDAQPRNEHGTANPEGMDSNGVIRL</sequence>
<keyword evidence="4" id="KW-0732">Signal</keyword>
<keyword evidence="5 10" id="KW-1133">Transmembrane helix</keyword>
<dbReference type="InterPro" id="IPR044865">
    <property type="entry name" value="MRH_dom"/>
</dbReference>
<dbReference type="GO" id="GO:0007034">
    <property type="term" value="P:vacuolar transport"/>
    <property type="evidence" value="ECO:0007669"/>
    <property type="project" value="TreeGrafter"/>
</dbReference>
<protein>
    <recommendedName>
        <fullName evidence="11">MRH domain-containing protein</fullName>
    </recommendedName>
</protein>
<keyword evidence="13" id="KW-1185">Reference proteome</keyword>
<evidence type="ECO:0000256" key="10">
    <source>
        <dbReference type="SAM" id="Phobius"/>
    </source>
</evidence>
<dbReference type="PANTHER" id="PTHR15071">
    <property type="entry name" value="MANNOSE-6-PHOSPHATE RECEPTOR FAMILY MEMBER"/>
    <property type="match status" value="1"/>
</dbReference>
<feature type="transmembrane region" description="Helical" evidence="10">
    <location>
        <begin position="220"/>
        <end position="244"/>
    </location>
</feature>
<comment type="caution">
    <text evidence="12">The sequence shown here is derived from an EMBL/GenBank/DDBJ whole genome shotgun (WGS) entry which is preliminary data.</text>
</comment>
<feature type="region of interest" description="Disordered" evidence="9">
    <location>
        <begin position="287"/>
        <end position="306"/>
    </location>
</feature>
<gene>
    <name evidence="12" type="ORF">A0H81_11620</name>
</gene>
<reference evidence="12 13" key="1">
    <citation type="submission" date="2016-03" db="EMBL/GenBank/DDBJ databases">
        <title>Whole genome sequencing of Grifola frondosa 9006-11.</title>
        <authorList>
            <person name="Min B."/>
            <person name="Park H."/>
            <person name="Kim J.-G."/>
            <person name="Cho H."/>
            <person name="Oh Y.-L."/>
            <person name="Kong W.-S."/>
            <person name="Choi I.-G."/>
        </authorList>
    </citation>
    <scope>NUCLEOTIDE SEQUENCE [LARGE SCALE GENOMIC DNA]</scope>
    <source>
        <strain evidence="12 13">9006-11</strain>
    </source>
</reference>
<evidence type="ECO:0000256" key="4">
    <source>
        <dbReference type="ARBA" id="ARBA00022729"/>
    </source>
</evidence>
<feature type="region of interest" description="Disordered" evidence="9">
    <location>
        <begin position="325"/>
        <end position="364"/>
    </location>
</feature>
<dbReference type="OrthoDB" id="4504960at2759"/>
<evidence type="ECO:0000259" key="11">
    <source>
        <dbReference type="PROSITE" id="PS51914"/>
    </source>
</evidence>
<dbReference type="Gene3D" id="2.70.130.10">
    <property type="entry name" value="Mannose-6-phosphate receptor binding domain"/>
    <property type="match status" value="1"/>
</dbReference>
<dbReference type="STRING" id="5627.A0A1C7LU70"/>
<name>A0A1C7LU70_GRIFR</name>
<evidence type="ECO:0000256" key="1">
    <source>
        <dbReference type="ARBA" id="ARBA00004308"/>
    </source>
</evidence>
<evidence type="ECO:0000313" key="12">
    <source>
        <dbReference type="EMBL" id="OBZ68375.1"/>
    </source>
</evidence>
<dbReference type="Proteomes" id="UP000092993">
    <property type="component" value="Unassembled WGS sequence"/>
</dbReference>
<evidence type="ECO:0000256" key="9">
    <source>
        <dbReference type="SAM" id="MobiDB-lite"/>
    </source>
</evidence>
<dbReference type="InterPro" id="IPR028927">
    <property type="entry name" value="Man-6-P_rcpt"/>
</dbReference>
<evidence type="ECO:0000256" key="7">
    <source>
        <dbReference type="ARBA" id="ARBA00023157"/>
    </source>
</evidence>
<dbReference type="GO" id="GO:0005770">
    <property type="term" value="C:late endosome"/>
    <property type="evidence" value="ECO:0007669"/>
    <property type="project" value="TreeGrafter"/>
</dbReference>
<keyword evidence="6 10" id="KW-0472">Membrane</keyword>
<comment type="subcellular location">
    <subcellularLocation>
        <location evidence="1">Endomembrane system</location>
    </subcellularLocation>
</comment>
<keyword evidence="2" id="KW-0813">Transport</keyword>
<dbReference type="Pfam" id="PF02157">
    <property type="entry name" value="Man-6-P_recep"/>
    <property type="match status" value="1"/>
</dbReference>
<evidence type="ECO:0000313" key="13">
    <source>
        <dbReference type="Proteomes" id="UP000092993"/>
    </source>
</evidence>
<keyword evidence="7" id="KW-1015">Disulfide bond</keyword>
<proteinExistence type="predicted"/>
<dbReference type="GO" id="GO:0000139">
    <property type="term" value="C:Golgi membrane"/>
    <property type="evidence" value="ECO:0007669"/>
    <property type="project" value="UniProtKB-SubCell"/>
</dbReference>
<evidence type="ECO:0000256" key="6">
    <source>
        <dbReference type="ARBA" id="ARBA00023136"/>
    </source>
</evidence>